<accession>A0A0F9RNN0</accession>
<reference evidence="1" key="1">
    <citation type="journal article" date="2015" name="Nature">
        <title>Complex archaea that bridge the gap between prokaryotes and eukaryotes.</title>
        <authorList>
            <person name="Spang A."/>
            <person name="Saw J.H."/>
            <person name="Jorgensen S.L."/>
            <person name="Zaremba-Niedzwiedzka K."/>
            <person name="Martijn J."/>
            <person name="Lind A.E."/>
            <person name="van Eijk R."/>
            <person name="Schleper C."/>
            <person name="Guy L."/>
            <person name="Ettema T.J."/>
        </authorList>
    </citation>
    <scope>NUCLEOTIDE SEQUENCE</scope>
</reference>
<protein>
    <submittedName>
        <fullName evidence="1">Uncharacterized protein</fullName>
    </submittedName>
</protein>
<sequence>MGYKVKDFNYMSNPEVNNLGSVECNVCDSDRKIPFIKAKDAFDLL</sequence>
<gene>
    <name evidence="1" type="ORF">LCGC14_0622430</name>
</gene>
<evidence type="ECO:0000313" key="1">
    <source>
        <dbReference type="EMBL" id="KKN51427.1"/>
    </source>
</evidence>
<organism evidence="1">
    <name type="scientific">marine sediment metagenome</name>
    <dbReference type="NCBI Taxonomy" id="412755"/>
    <lineage>
        <taxon>unclassified sequences</taxon>
        <taxon>metagenomes</taxon>
        <taxon>ecological metagenomes</taxon>
    </lineage>
</organism>
<name>A0A0F9RNN0_9ZZZZ</name>
<comment type="caution">
    <text evidence="1">The sequence shown here is derived from an EMBL/GenBank/DDBJ whole genome shotgun (WGS) entry which is preliminary data.</text>
</comment>
<dbReference type="EMBL" id="LAZR01001063">
    <property type="protein sequence ID" value="KKN51427.1"/>
    <property type="molecule type" value="Genomic_DNA"/>
</dbReference>
<proteinExistence type="predicted"/>
<dbReference type="AlphaFoldDB" id="A0A0F9RNN0"/>